<proteinExistence type="predicted"/>
<keyword evidence="3" id="KW-1185">Reference proteome</keyword>
<feature type="transmembrane region" description="Helical" evidence="1">
    <location>
        <begin position="6"/>
        <end position="29"/>
    </location>
</feature>
<evidence type="ECO:0000313" key="3">
    <source>
        <dbReference type="Proteomes" id="UP000673394"/>
    </source>
</evidence>
<organism evidence="2 3">
    <name type="scientific">Paenibacillus lignilyticus</name>
    <dbReference type="NCBI Taxonomy" id="1172615"/>
    <lineage>
        <taxon>Bacteria</taxon>
        <taxon>Bacillati</taxon>
        <taxon>Bacillota</taxon>
        <taxon>Bacilli</taxon>
        <taxon>Bacillales</taxon>
        <taxon>Paenibacillaceae</taxon>
        <taxon>Paenibacillus</taxon>
    </lineage>
</organism>
<name>A0ABS5CEB6_9BACL</name>
<evidence type="ECO:0000313" key="2">
    <source>
        <dbReference type="EMBL" id="MBP3964313.1"/>
    </source>
</evidence>
<gene>
    <name evidence="2" type="ORF">I8J30_16480</name>
</gene>
<reference evidence="2 3" key="1">
    <citation type="submission" date="2021-04" db="EMBL/GenBank/DDBJ databases">
        <title>Paenibacillus sp. DLE-14 whole genome sequence.</title>
        <authorList>
            <person name="Ham Y.J."/>
        </authorList>
    </citation>
    <scope>NUCLEOTIDE SEQUENCE [LARGE SCALE GENOMIC DNA]</scope>
    <source>
        <strain evidence="2 3">DLE-14</strain>
    </source>
</reference>
<keyword evidence="1" id="KW-0472">Membrane</keyword>
<keyword evidence="1" id="KW-1133">Transmembrane helix</keyword>
<keyword evidence="1" id="KW-0812">Transmembrane</keyword>
<comment type="caution">
    <text evidence="2">The sequence shown here is derived from an EMBL/GenBank/DDBJ whole genome shotgun (WGS) entry which is preliminary data.</text>
</comment>
<dbReference type="RefSeq" id="WP_143111631.1">
    <property type="nucleotide sequence ID" value="NZ_JAGKSP010000006.1"/>
</dbReference>
<evidence type="ECO:0000256" key="1">
    <source>
        <dbReference type="SAM" id="Phobius"/>
    </source>
</evidence>
<protein>
    <submittedName>
        <fullName evidence="2">Cyclic lactone autoinducer peptide</fullName>
    </submittedName>
</protein>
<dbReference type="EMBL" id="JAGKSP010000006">
    <property type="protein sequence ID" value="MBP3964313.1"/>
    <property type="molecule type" value="Genomic_DNA"/>
</dbReference>
<accession>A0ABS5CEB6</accession>
<dbReference type="Proteomes" id="UP000673394">
    <property type="component" value="Unassembled WGS sequence"/>
</dbReference>
<sequence length="40" mass="4378">MKNLLYRGLAAVLVGVAGVFVLMGSYVFINKPEIPAELRK</sequence>